<accession>A0ABX4YPB5</accession>
<organism evidence="1 2">
    <name type="scientific">Pseudomonas avellanae pv. morsprunorum</name>
    <dbReference type="NCBI Taxonomy" id="3380385"/>
    <lineage>
        <taxon>Bacteria</taxon>
        <taxon>Pseudomonadati</taxon>
        <taxon>Pseudomonadota</taxon>
        <taxon>Gammaproteobacteria</taxon>
        <taxon>Pseudomonadales</taxon>
        <taxon>Pseudomonadaceae</taxon>
        <taxon>Pseudomonas</taxon>
    </lineage>
</organism>
<evidence type="ECO:0000313" key="2">
    <source>
        <dbReference type="Proteomes" id="UP000237477"/>
    </source>
</evidence>
<dbReference type="Proteomes" id="UP000237477">
    <property type="component" value="Unassembled WGS sequence"/>
</dbReference>
<sequence length="59" mass="6693">MLTYIHIAPLYRVMVNVIELLPHNLFAPHQFGMGSFLPVTLPLKNVSLARCLNSRKDTT</sequence>
<comment type="caution">
    <text evidence="1">The sequence shown here is derived from an EMBL/GenBank/DDBJ whole genome shotgun (WGS) entry which is preliminary data.</text>
</comment>
<proteinExistence type="predicted"/>
<protein>
    <submittedName>
        <fullName evidence="1">Uncharacterized protein</fullName>
    </submittedName>
</protein>
<name>A0ABX4YPB5_9PSED</name>
<dbReference type="EMBL" id="MLEC01000186">
    <property type="protein sequence ID" value="POC81434.1"/>
    <property type="molecule type" value="Genomic_DNA"/>
</dbReference>
<gene>
    <name evidence="1" type="ORF">BKM26_29185</name>
</gene>
<evidence type="ECO:0000313" key="1">
    <source>
        <dbReference type="EMBL" id="POC81434.1"/>
    </source>
</evidence>
<reference evidence="1 2" key="1">
    <citation type="submission" date="2016-10" db="EMBL/GenBank/DDBJ databases">
        <title>Comparative genomics of Pseudomonas syringae.</title>
        <authorList>
            <person name="Hulin M.T."/>
        </authorList>
    </citation>
    <scope>NUCLEOTIDE SEQUENCE [LARGE SCALE GENOMIC DNA]</scope>
    <source>
        <strain evidence="2">R2-5255</strain>
    </source>
</reference>
<keyword evidence="2" id="KW-1185">Reference proteome</keyword>